<dbReference type="AlphaFoldDB" id="B9F489"/>
<name>B9F489_ORYSJ</name>
<keyword evidence="2" id="KW-0732">Signal</keyword>
<dbReference type="EMBL" id="CM000139">
    <property type="protein sequence ID" value="EEE56546.1"/>
    <property type="molecule type" value="Genomic_DNA"/>
</dbReference>
<reference evidence="3" key="1">
    <citation type="journal article" date="2005" name="PLoS Biol.">
        <title>The genomes of Oryza sativa: a history of duplications.</title>
        <authorList>
            <person name="Yu J."/>
            <person name="Wang J."/>
            <person name="Lin W."/>
            <person name="Li S."/>
            <person name="Li H."/>
            <person name="Zhou J."/>
            <person name="Ni P."/>
            <person name="Dong W."/>
            <person name="Hu S."/>
            <person name="Zeng C."/>
            <person name="Zhang J."/>
            <person name="Zhang Y."/>
            <person name="Li R."/>
            <person name="Xu Z."/>
            <person name="Li S."/>
            <person name="Li X."/>
            <person name="Zheng H."/>
            <person name="Cong L."/>
            <person name="Lin L."/>
            <person name="Yin J."/>
            <person name="Geng J."/>
            <person name="Li G."/>
            <person name="Shi J."/>
            <person name="Liu J."/>
            <person name="Lv H."/>
            <person name="Li J."/>
            <person name="Wang J."/>
            <person name="Deng Y."/>
            <person name="Ran L."/>
            <person name="Shi X."/>
            <person name="Wang X."/>
            <person name="Wu Q."/>
            <person name="Li C."/>
            <person name="Ren X."/>
            <person name="Wang J."/>
            <person name="Wang X."/>
            <person name="Li D."/>
            <person name="Liu D."/>
            <person name="Zhang X."/>
            <person name="Ji Z."/>
            <person name="Zhao W."/>
            <person name="Sun Y."/>
            <person name="Zhang Z."/>
            <person name="Bao J."/>
            <person name="Han Y."/>
            <person name="Dong L."/>
            <person name="Ji J."/>
            <person name="Chen P."/>
            <person name="Wu S."/>
            <person name="Liu J."/>
            <person name="Xiao Y."/>
            <person name="Bu D."/>
            <person name="Tan J."/>
            <person name="Yang L."/>
            <person name="Ye C."/>
            <person name="Zhang J."/>
            <person name="Xu J."/>
            <person name="Zhou Y."/>
            <person name="Yu Y."/>
            <person name="Zhang B."/>
            <person name="Zhuang S."/>
            <person name="Wei H."/>
            <person name="Liu B."/>
            <person name="Lei M."/>
            <person name="Yu H."/>
            <person name="Li Y."/>
            <person name="Xu H."/>
            <person name="Wei S."/>
            <person name="He X."/>
            <person name="Fang L."/>
            <person name="Zhang Z."/>
            <person name="Zhang Y."/>
            <person name="Huang X."/>
            <person name="Su Z."/>
            <person name="Tong W."/>
            <person name="Li J."/>
            <person name="Tong Z."/>
            <person name="Li S."/>
            <person name="Ye J."/>
            <person name="Wang L."/>
            <person name="Fang L."/>
            <person name="Lei T."/>
            <person name="Chen C."/>
            <person name="Chen H."/>
            <person name="Xu Z."/>
            <person name="Li H."/>
            <person name="Huang H."/>
            <person name="Zhang F."/>
            <person name="Xu H."/>
            <person name="Li N."/>
            <person name="Zhao C."/>
            <person name="Li S."/>
            <person name="Dong L."/>
            <person name="Huang Y."/>
            <person name="Li L."/>
            <person name="Xi Y."/>
            <person name="Qi Q."/>
            <person name="Li W."/>
            <person name="Zhang B."/>
            <person name="Hu W."/>
            <person name="Zhang Y."/>
            <person name="Tian X."/>
            <person name="Jiao Y."/>
            <person name="Liang X."/>
            <person name="Jin J."/>
            <person name="Gao L."/>
            <person name="Zheng W."/>
            <person name="Hao B."/>
            <person name="Liu S."/>
            <person name="Wang W."/>
            <person name="Yuan L."/>
            <person name="Cao M."/>
            <person name="McDermott J."/>
            <person name="Samudrala R."/>
            <person name="Wang J."/>
            <person name="Wong G.K."/>
            <person name="Yang H."/>
        </authorList>
    </citation>
    <scope>NUCLEOTIDE SEQUENCE [LARGE SCALE GENOMIC DNA]</scope>
</reference>
<feature type="region of interest" description="Disordered" evidence="1">
    <location>
        <begin position="44"/>
        <end position="82"/>
    </location>
</feature>
<reference evidence="3" key="2">
    <citation type="submission" date="2008-12" db="EMBL/GenBank/DDBJ databases">
        <title>Improved gene annotation of the rice (Oryza sativa) genomes.</title>
        <authorList>
            <person name="Wang J."/>
            <person name="Li R."/>
            <person name="Fan W."/>
            <person name="Huang Q."/>
            <person name="Zhang J."/>
            <person name="Zhou Y."/>
            <person name="Hu Y."/>
            <person name="Zi S."/>
            <person name="Li J."/>
            <person name="Ni P."/>
            <person name="Zheng H."/>
            <person name="Zhang Y."/>
            <person name="Zhao M."/>
            <person name="Hao Q."/>
            <person name="McDermott J."/>
            <person name="Samudrala R."/>
            <person name="Kristiansen K."/>
            <person name="Wong G.K.-S."/>
        </authorList>
    </citation>
    <scope>NUCLEOTIDE SEQUENCE</scope>
</reference>
<evidence type="ECO:0000256" key="1">
    <source>
        <dbReference type="SAM" id="MobiDB-lite"/>
    </source>
</evidence>
<feature type="chain" id="PRO_5002883631" evidence="2">
    <location>
        <begin position="34"/>
        <end position="113"/>
    </location>
</feature>
<feature type="signal peptide" evidence="2">
    <location>
        <begin position="1"/>
        <end position="33"/>
    </location>
</feature>
<proteinExistence type="predicted"/>
<gene>
    <name evidence="3" type="ORF">OsJ_05861</name>
</gene>
<sequence>MGAARRLRFGLRAPAASAMSVLLLLLPSSLSLALSPPPPPPFFPPQWAPPVAGGGGPFAEHGDGYGSGPNGAHNPPISSVHGNQYMPTGKCIPPENVDVECIVGQAPGHSKPI</sequence>
<evidence type="ECO:0000256" key="2">
    <source>
        <dbReference type="SAM" id="SignalP"/>
    </source>
</evidence>
<dbReference type="Proteomes" id="UP000007752">
    <property type="component" value="Chromosome 2"/>
</dbReference>
<accession>B9F489</accession>
<evidence type="ECO:0000313" key="3">
    <source>
        <dbReference type="EMBL" id="EEE56546.1"/>
    </source>
</evidence>
<protein>
    <submittedName>
        <fullName evidence="3">Uncharacterized protein</fullName>
    </submittedName>
</protein>
<organism evidence="3">
    <name type="scientific">Oryza sativa subsp. japonica</name>
    <name type="common">Rice</name>
    <dbReference type="NCBI Taxonomy" id="39947"/>
    <lineage>
        <taxon>Eukaryota</taxon>
        <taxon>Viridiplantae</taxon>
        <taxon>Streptophyta</taxon>
        <taxon>Embryophyta</taxon>
        <taxon>Tracheophyta</taxon>
        <taxon>Spermatophyta</taxon>
        <taxon>Magnoliopsida</taxon>
        <taxon>Liliopsida</taxon>
        <taxon>Poales</taxon>
        <taxon>Poaceae</taxon>
        <taxon>BOP clade</taxon>
        <taxon>Oryzoideae</taxon>
        <taxon>Oryzeae</taxon>
        <taxon>Oryzinae</taxon>
        <taxon>Oryza</taxon>
        <taxon>Oryza sativa</taxon>
    </lineage>
</organism>